<comment type="caution">
    <text evidence="2">The sequence shown here is derived from an EMBL/GenBank/DDBJ whole genome shotgun (WGS) entry which is preliminary data.</text>
</comment>
<dbReference type="Proteomes" id="UP000176714">
    <property type="component" value="Unassembled WGS sequence"/>
</dbReference>
<proteinExistence type="predicted"/>
<sequence length="153" mass="16869">MKEFILFLHPMFAVFGVIATVWVLVEVLNASEKNLKRISAASITAALFMVLTWITSGYWYIVYYATDKALILKGPWAFAHTLVMETKEHVFFSILILALFLPMITLRNNLATNASARKLVYVVAVLIILSSLALEGAGALISFAVRMSLLGGA</sequence>
<accession>A0A1F6ES13</accession>
<feature type="transmembrane region" description="Helical" evidence="1">
    <location>
        <begin position="40"/>
        <end position="61"/>
    </location>
</feature>
<keyword evidence="1" id="KW-0812">Transmembrane</keyword>
<reference evidence="2 3" key="1">
    <citation type="journal article" date="2016" name="Nat. Commun.">
        <title>Thousands of microbial genomes shed light on interconnected biogeochemical processes in an aquifer system.</title>
        <authorList>
            <person name="Anantharaman K."/>
            <person name="Brown C.T."/>
            <person name="Hug L.A."/>
            <person name="Sharon I."/>
            <person name="Castelle C.J."/>
            <person name="Probst A.J."/>
            <person name="Thomas B.C."/>
            <person name="Singh A."/>
            <person name="Wilkins M.J."/>
            <person name="Karaoz U."/>
            <person name="Brodie E.L."/>
            <person name="Williams K.H."/>
            <person name="Hubbard S.S."/>
            <person name="Banfield J.F."/>
        </authorList>
    </citation>
    <scope>NUCLEOTIDE SEQUENCE [LARGE SCALE GENOMIC DNA]</scope>
</reference>
<evidence type="ECO:0000313" key="3">
    <source>
        <dbReference type="Proteomes" id="UP000176714"/>
    </source>
</evidence>
<feature type="transmembrane region" description="Helical" evidence="1">
    <location>
        <begin position="6"/>
        <end position="28"/>
    </location>
</feature>
<keyword evidence="1" id="KW-1133">Transmembrane helix</keyword>
<feature type="transmembrane region" description="Helical" evidence="1">
    <location>
        <begin position="119"/>
        <end position="145"/>
    </location>
</feature>
<gene>
    <name evidence="2" type="ORF">A2950_00050</name>
</gene>
<dbReference type="STRING" id="1798516.A2950_00050"/>
<evidence type="ECO:0000256" key="1">
    <source>
        <dbReference type="SAM" id="Phobius"/>
    </source>
</evidence>
<dbReference type="EMBL" id="MFMD01000025">
    <property type="protein sequence ID" value="OGG76389.1"/>
    <property type="molecule type" value="Genomic_DNA"/>
</dbReference>
<keyword evidence="1" id="KW-0472">Membrane</keyword>
<evidence type="ECO:0000313" key="2">
    <source>
        <dbReference type="EMBL" id="OGG76389.1"/>
    </source>
</evidence>
<name>A0A1F6ES13_9BACT</name>
<protein>
    <recommendedName>
        <fullName evidence="4">DUF2231 domain-containing protein</fullName>
    </recommendedName>
</protein>
<organism evidence="2 3">
    <name type="scientific">Candidatus Kaiserbacteria bacterium RIFCSPLOWO2_01_FULL_55_19</name>
    <dbReference type="NCBI Taxonomy" id="1798516"/>
    <lineage>
        <taxon>Bacteria</taxon>
        <taxon>Candidatus Kaiseribacteriota</taxon>
    </lineage>
</organism>
<dbReference type="AlphaFoldDB" id="A0A1F6ES13"/>
<feature type="transmembrane region" description="Helical" evidence="1">
    <location>
        <begin position="90"/>
        <end position="107"/>
    </location>
</feature>
<evidence type="ECO:0008006" key="4">
    <source>
        <dbReference type="Google" id="ProtNLM"/>
    </source>
</evidence>